<dbReference type="GO" id="GO:0006935">
    <property type="term" value="P:chemotaxis"/>
    <property type="evidence" value="ECO:0007669"/>
    <property type="project" value="UniProtKB-KW"/>
</dbReference>
<organism evidence="3">
    <name type="scientific">metagenome</name>
    <dbReference type="NCBI Taxonomy" id="256318"/>
    <lineage>
        <taxon>unclassified sequences</taxon>
        <taxon>metagenomes</taxon>
    </lineage>
</organism>
<protein>
    <recommendedName>
        <fullName evidence="2">Chemotaxis phosphatase CheX-like domain-containing protein</fullName>
    </recommendedName>
</protein>
<gene>
    <name evidence="3" type="ORF">NOCA170122</name>
</gene>
<evidence type="ECO:0000256" key="1">
    <source>
        <dbReference type="ARBA" id="ARBA00022500"/>
    </source>
</evidence>
<proteinExistence type="predicted"/>
<evidence type="ECO:0000259" key="2">
    <source>
        <dbReference type="Pfam" id="PF13690"/>
    </source>
</evidence>
<dbReference type="AlphaFoldDB" id="A0A2P2CJQ7"/>
<dbReference type="SUPFAM" id="SSF103039">
    <property type="entry name" value="CheC-like"/>
    <property type="match status" value="1"/>
</dbReference>
<dbReference type="InterPro" id="IPR028976">
    <property type="entry name" value="CheC-like_sf"/>
</dbReference>
<dbReference type="InterPro" id="IPR028051">
    <property type="entry name" value="CheX-like_dom"/>
</dbReference>
<dbReference type="EMBL" id="CZKB01000027">
    <property type="protein sequence ID" value="CUR62176.1"/>
    <property type="molecule type" value="Genomic_DNA"/>
</dbReference>
<name>A0A2P2CJQ7_9ZZZZ</name>
<feature type="domain" description="Chemotaxis phosphatase CheX-like" evidence="2">
    <location>
        <begin position="46"/>
        <end position="121"/>
    </location>
</feature>
<evidence type="ECO:0000313" key="3">
    <source>
        <dbReference type="EMBL" id="CUR62176.1"/>
    </source>
</evidence>
<keyword evidence="1" id="KW-0145">Chemotaxis</keyword>
<dbReference type="Pfam" id="PF13690">
    <property type="entry name" value="CheX"/>
    <property type="match status" value="1"/>
</dbReference>
<reference evidence="3" key="1">
    <citation type="submission" date="2015-08" db="EMBL/GenBank/DDBJ databases">
        <authorList>
            <person name="Babu N.S."/>
            <person name="Beckwith C.J."/>
            <person name="Beseler K.G."/>
            <person name="Brison A."/>
            <person name="Carone J.V."/>
            <person name="Caskin T.P."/>
            <person name="Diamond M."/>
            <person name="Durham M.E."/>
            <person name="Foxe J.M."/>
            <person name="Go M."/>
            <person name="Henderson B.A."/>
            <person name="Jones I.B."/>
            <person name="McGettigan J.A."/>
            <person name="Micheletti S.J."/>
            <person name="Nasrallah M.E."/>
            <person name="Ortiz D."/>
            <person name="Piller C.R."/>
            <person name="Privatt S.R."/>
            <person name="Schneider S.L."/>
            <person name="Sharp S."/>
            <person name="Smith T.C."/>
            <person name="Stanton J.D."/>
            <person name="Ullery H.E."/>
            <person name="Wilson R.J."/>
            <person name="Serrano M.G."/>
            <person name="Buck G."/>
            <person name="Lee V."/>
            <person name="Wang Y."/>
            <person name="Carvalho R."/>
            <person name="Voegtly L."/>
            <person name="Shi R."/>
            <person name="Duckworth R."/>
            <person name="Johnson A."/>
            <person name="Loviza R."/>
            <person name="Walstead R."/>
            <person name="Shah Z."/>
            <person name="Kiflezghi M."/>
            <person name="Wade K."/>
            <person name="Ball S.L."/>
            <person name="Bradley K.W."/>
            <person name="Asai D.J."/>
            <person name="Bowman C.A."/>
            <person name="Russell D.A."/>
            <person name="Pope W.H."/>
            <person name="Jacobs-Sera D."/>
            <person name="Hendrix R.W."/>
            <person name="Hatfull G.F."/>
        </authorList>
    </citation>
    <scope>NUCLEOTIDE SEQUENCE</scope>
</reference>
<sequence>MSVTAPESPVTSHDLQVFGEEVLTAFLLEQDLPGTAQPDADAGWVHASIAVTGGWTGHITLEVSRAGADVLTRRMLLAEEISPEDVTDAVGELVNVLGGNVKGLLLEESALGLPQVHTYDEPAPRRAAVEVCHAELVWAGHPVDVRVWLDEQDDTTPGDNS</sequence>
<accession>A0A2P2CJQ7</accession>
<dbReference type="Gene3D" id="3.40.1550.10">
    <property type="entry name" value="CheC-like"/>
    <property type="match status" value="1"/>
</dbReference>